<comment type="catalytic activity">
    <reaction evidence="13">
        <text>a 1,2-diacyl-sn-glycerol + H2O = a 2-acylglycerol + a fatty acid + H(+)</text>
        <dbReference type="Rhea" id="RHEA:33275"/>
        <dbReference type="ChEBI" id="CHEBI:15377"/>
        <dbReference type="ChEBI" id="CHEBI:15378"/>
        <dbReference type="ChEBI" id="CHEBI:17389"/>
        <dbReference type="ChEBI" id="CHEBI:17815"/>
        <dbReference type="ChEBI" id="CHEBI:28868"/>
        <dbReference type="EC" id="3.1.1.116"/>
    </reaction>
    <physiologicalReaction direction="left-to-right" evidence="13">
        <dbReference type="Rhea" id="RHEA:33276"/>
    </physiologicalReaction>
</comment>
<dbReference type="Gene3D" id="3.40.50.1820">
    <property type="entry name" value="alpha/beta hydrolase"/>
    <property type="match status" value="1"/>
</dbReference>
<reference evidence="16 17" key="1">
    <citation type="submission" date="2024-11" db="EMBL/GenBank/DDBJ databases">
        <title>Adaptive evolution of stress response genes in parasites aligns with host niche diversity.</title>
        <authorList>
            <person name="Hahn C."/>
            <person name="Resl P."/>
        </authorList>
    </citation>
    <scope>NUCLEOTIDE SEQUENCE [LARGE SCALE GENOMIC DNA]</scope>
    <source>
        <strain evidence="16">EGGRZ-B1_66</strain>
        <tissue evidence="16">Body</tissue>
    </source>
</reference>
<dbReference type="InterPro" id="IPR002921">
    <property type="entry name" value="Fungal_lipase-type"/>
</dbReference>
<dbReference type="EMBL" id="JBJKFK010001615">
    <property type="protein sequence ID" value="KAL3312647.1"/>
    <property type="molecule type" value="Genomic_DNA"/>
</dbReference>
<dbReference type="GO" id="GO:0016787">
    <property type="term" value="F:hydrolase activity"/>
    <property type="evidence" value="ECO:0007669"/>
    <property type="project" value="UniProtKB-KW"/>
</dbReference>
<evidence type="ECO:0000256" key="7">
    <source>
        <dbReference type="ARBA" id="ARBA00022801"/>
    </source>
</evidence>
<accession>A0ABD2PZ22</accession>
<dbReference type="Pfam" id="PF01764">
    <property type="entry name" value="Lipase_3"/>
    <property type="match status" value="1"/>
</dbReference>
<feature type="domain" description="Fungal lipase-type" evidence="15">
    <location>
        <begin position="17"/>
        <end position="152"/>
    </location>
</feature>
<dbReference type="CDD" id="cd00519">
    <property type="entry name" value="Lipase_3"/>
    <property type="match status" value="1"/>
</dbReference>
<keyword evidence="11" id="KW-0443">Lipid metabolism</keyword>
<evidence type="ECO:0000256" key="14">
    <source>
        <dbReference type="ARBA" id="ARBA00026104"/>
    </source>
</evidence>
<dbReference type="SUPFAM" id="SSF53474">
    <property type="entry name" value="alpha/beta-Hydrolases"/>
    <property type="match status" value="1"/>
</dbReference>
<keyword evidence="7" id="KW-0378">Hydrolase</keyword>
<dbReference type="InterPro" id="IPR052214">
    <property type="entry name" value="DAG_Lipase-Related"/>
</dbReference>
<evidence type="ECO:0000256" key="12">
    <source>
        <dbReference type="ARBA" id="ARBA00023136"/>
    </source>
</evidence>
<comment type="subcellular location">
    <subcellularLocation>
        <location evidence="2">Cell membrane</location>
        <topology evidence="2">Multi-pass membrane protein</topology>
    </subcellularLocation>
</comment>
<evidence type="ECO:0000256" key="11">
    <source>
        <dbReference type="ARBA" id="ARBA00023098"/>
    </source>
</evidence>
<evidence type="ECO:0000256" key="2">
    <source>
        <dbReference type="ARBA" id="ARBA00004651"/>
    </source>
</evidence>
<keyword evidence="6" id="KW-0479">Metal-binding</keyword>
<evidence type="ECO:0000256" key="10">
    <source>
        <dbReference type="ARBA" id="ARBA00022989"/>
    </source>
</evidence>
<name>A0ABD2PZ22_9PLAT</name>
<dbReference type="EC" id="3.1.1.116" evidence="14"/>
<dbReference type="PANTHER" id="PTHR45792:SF8">
    <property type="entry name" value="DIACYLGLYCEROL LIPASE-ALPHA"/>
    <property type="match status" value="1"/>
</dbReference>
<dbReference type="PANTHER" id="PTHR45792">
    <property type="entry name" value="DIACYLGLYCEROL LIPASE HOMOLOG-RELATED"/>
    <property type="match status" value="1"/>
</dbReference>
<evidence type="ECO:0000256" key="8">
    <source>
        <dbReference type="ARBA" id="ARBA00022837"/>
    </source>
</evidence>
<organism evidence="16 17">
    <name type="scientific">Cichlidogyrus casuarinus</name>
    <dbReference type="NCBI Taxonomy" id="1844966"/>
    <lineage>
        <taxon>Eukaryota</taxon>
        <taxon>Metazoa</taxon>
        <taxon>Spiralia</taxon>
        <taxon>Lophotrochozoa</taxon>
        <taxon>Platyhelminthes</taxon>
        <taxon>Monogenea</taxon>
        <taxon>Monopisthocotylea</taxon>
        <taxon>Dactylogyridea</taxon>
        <taxon>Ancyrocephalidae</taxon>
        <taxon>Cichlidogyrus</taxon>
    </lineage>
</organism>
<keyword evidence="17" id="KW-1185">Reference proteome</keyword>
<gene>
    <name evidence="16" type="ORF">Ciccas_008763</name>
</gene>
<evidence type="ECO:0000256" key="9">
    <source>
        <dbReference type="ARBA" id="ARBA00022963"/>
    </source>
</evidence>
<dbReference type="GO" id="GO:0016042">
    <property type="term" value="P:lipid catabolic process"/>
    <property type="evidence" value="ECO:0007669"/>
    <property type="project" value="UniProtKB-KW"/>
</dbReference>
<protein>
    <recommendedName>
        <fullName evidence="14">sn-1-specific diacylglycerol lipase</fullName>
        <ecNumber evidence="14">3.1.1.116</ecNumber>
    </recommendedName>
</protein>
<dbReference type="GO" id="GO:0046872">
    <property type="term" value="F:metal ion binding"/>
    <property type="evidence" value="ECO:0007669"/>
    <property type="project" value="UniProtKB-KW"/>
</dbReference>
<evidence type="ECO:0000259" key="15">
    <source>
        <dbReference type="Pfam" id="PF01764"/>
    </source>
</evidence>
<keyword evidence="5" id="KW-0812">Transmembrane</keyword>
<keyword evidence="9" id="KW-0442">Lipid degradation</keyword>
<keyword evidence="12" id="KW-0472">Membrane</keyword>
<evidence type="ECO:0000313" key="16">
    <source>
        <dbReference type="EMBL" id="KAL3312647.1"/>
    </source>
</evidence>
<keyword evidence="4" id="KW-0597">Phosphoprotein</keyword>
<dbReference type="InterPro" id="IPR029058">
    <property type="entry name" value="AB_hydrolase_fold"/>
</dbReference>
<evidence type="ECO:0000256" key="1">
    <source>
        <dbReference type="ARBA" id="ARBA00001913"/>
    </source>
</evidence>
<evidence type="ECO:0000256" key="3">
    <source>
        <dbReference type="ARBA" id="ARBA00022475"/>
    </source>
</evidence>
<evidence type="ECO:0000256" key="13">
    <source>
        <dbReference type="ARBA" id="ARBA00024531"/>
    </source>
</evidence>
<keyword evidence="3" id="KW-1003">Cell membrane</keyword>
<evidence type="ECO:0000256" key="4">
    <source>
        <dbReference type="ARBA" id="ARBA00022553"/>
    </source>
</evidence>
<keyword evidence="8" id="KW-0106">Calcium</keyword>
<feature type="non-terminal residue" evidence="16">
    <location>
        <position position="1"/>
    </location>
</feature>
<comment type="cofactor">
    <cofactor evidence="1">
        <name>Ca(2+)</name>
        <dbReference type="ChEBI" id="CHEBI:29108"/>
    </cofactor>
</comment>
<comment type="caution">
    <text evidence="16">The sequence shown here is derived from an EMBL/GenBank/DDBJ whole genome shotgun (WGS) entry which is preliminary data.</text>
</comment>
<evidence type="ECO:0000313" key="17">
    <source>
        <dbReference type="Proteomes" id="UP001626550"/>
    </source>
</evidence>
<dbReference type="GO" id="GO:0005886">
    <property type="term" value="C:plasma membrane"/>
    <property type="evidence" value="ECO:0007669"/>
    <property type="project" value="UniProtKB-SubCell"/>
</dbReference>
<evidence type="ECO:0000256" key="5">
    <source>
        <dbReference type="ARBA" id="ARBA00022692"/>
    </source>
</evidence>
<proteinExistence type="predicted"/>
<dbReference type="Proteomes" id="UP001626550">
    <property type="component" value="Unassembled WGS sequence"/>
</dbReference>
<sequence>DQPCFAVVLLPAHKKVVVVIRGTWSLADVLSDLAAAAEPINLKGIDYYGHGGMVICAKSIYDKLKGTRILDYAFAKAKSLYKDEFQLTVCGHSLGAGVTTILTAILQADPNYETVKGYAFSAPLGALSEDFGQHCRNFVVTVNYGTDIIARTGVETCDDLIERLKIAIASCPIPKWKLIMQSALGTKFCPAKYRNRNLWTMENSPGVRQAAERILDDETERSLAVYLKSEVASCLLNDDNPLGLSKPIKDKNSPVTCSPLVLHLLECSETGDFELEARSKVRYPVAVWSDPTQFKSIIIGPYVFADHCPKFLLGVLDKLCNLLDNPQVYENYSADIESIGSNNASYFRKIKNSFKS</sequence>
<evidence type="ECO:0000256" key="6">
    <source>
        <dbReference type="ARBA" id="ARBA00022723"/>
    </source>
</evidence>
<dbReference type="AlphaFoldDB" id="A0ABD2PZ22"/>
<keyword evidence="10" id="KW-1133">Transmembrane helix</keyword>